<name>A0A174G8E7_9BACE</name>
<proteinExistence type="predicted"/>
<dbReference type="Proteomes" id="UP000095657">
    <property type="component" value="Unassembled WGS sequence"/>
</dbReference>
<keyword evidence="1" id="KW-0472">Membrane</keyword>
<dbReference type="EMBL" id="CZAI01000001">
    <property type="protein sequence ID" value="CUO57358.1"/>
    <property type="molecule type" value="Genomic_DNA"/>
</dbReference>
<organism evidence="2 3">
    <name type="scientific">Bacteroides caccae</name>
    <dbReference type="NCBI Taxonomy" id="47678"/>
    <lineage>
        <taxon>Bacteria</taxon>
        <taxon>Pseudomonadati</taxon>
        <taxon>Bacteroidota</taxon>
        <taxon>Bacteroidia</taxon>
        <taxon>Bacteroidales</taxon>
        <taxon>Bacteroidaceae</taxon>
        <taxon>Bacteroides</taxon>
    </lineage>
</organism>
<evidence type="ECO:0000313" key="3">
    <source>
        <dbReference type="Proteomes" id="UP000095657"/>
    </source>
</evidence>
<evidence type="ECO:0000256" key="1">
    <source>
        <dbReference type="SAM" id="Phobius"/>
    </source>
</evidence>
<feature type="transmembrane region" description="Helical" evidence="1">
    <location>
        <begin position="63"/>
        <end position="86"/>
    </location>
</feature>
<feature type="transmembrane region" description="Helical" evidence="1">
    <location>
        <begin position="33"/>
        <end position="51"/>
    </location>
</feature>
<gene>
    <name evidence="2" type="ORF">ERS852494_00222</name>
</gene>
<accession>A0A174G8E7</accession>
<dbReference type="AlphaFoldDB" id="A0A174G8E7"/>
<keyword evidence="1" id="KW-1133">Transmembrane helix</keyword>
<keyword evidence="1" id="KW-0812">Transmembrane</keyword>
<sequence length="87" mass="10064">MIMSIYVQKDDITLIINKLRLNKKSFILRANSYYQATLTVTLIATFPMNKVMQTISEGMRVKLIKTFFVVATSYIGLQTKTLYYLIS</sequence>
<reference evidence="2 3" key="1">
    <citation type="submission" date="2015-09" db="EMBL/GenBank/DDBJ databases">
        <authorList>
            <consortium name="Pathogen Informatics"/>
        </authorList>
    </citation>
    <scope>NUCLEOTIDE SEQUENCE [LARGE SCALE GENOMIC DNA]</scope>
    <source>
        <strain evidence="2 3">2789STDY5834880</strain>
    </source>
</reference>
<protein>
    <submittedName>
        <fullName evidence="2">Uncharacterized protein</fullName>
    </submittedName>
</protein>
<evidence type="ECO:0000313" key="2">
    <source>
        <dbReference type="EMBL" id="CUO57358.1"/>
    </source>
</evidence>